<dbReference type="Proteomes" id="UP000823749">
    <property type="component" value="Chromosome 2"/>
</dbReference>
<sequence>MEGTRARAHTHTREHLTEEYFVGVWTVAIGGVEESDADLDRAPVGGGSSRRSMELGERSRERVERG</sequence>
<dbReference type="AlphaFoldDB" id="A0AAV6L872"/>
<evidence type="ECO:0000256" key="1">
    <source>
        <dbReference type="SAM" id="MobiDB-lite"/>
    </source>
</evidence>
<evidence type="ECO:0000313" key="2">
    <source>
        <dbReference type="EMBL" id="KAG5561248.1"/>
    </source>
</evidence>
<comment type="caution">
    <text evidence="2">The sequence shown here is derived from an EMBL/GenBank/DDBJ whole genome shotgun (WGS) entry which is preliminary data.</text>
</comment>
<proteinExistence type="predicted"/>
<accession>A0AAV6L872</accession>
<feature type="region of interest" description="Disordered" evidence="1">
    <location>
        <begin position="35"/>
        <end position="66"/>
    </location>
</feature>
<name>A0AAV6L872_9ERIC</name>
<gene>
    <name evidence="2" type="ORF">RHGRI_004319</name>
</gene>
<protein>
    <submittedName>
        <fullName evidence="2">Uncharacterized protein</fullName>
    </submittedName>
</protein>
<evidence type="ECO:0000313" key="3">
    <source>
        <dbReference type="Proteomes" id="UP000823749"/>
    </source>
</evidence>
<reference evidence="2" key="1">
    <citation type="submission" date="2020-08" db="EMBL/GenBank/DDBJ databases">
        <title>Plant Genome Project.</title>
        <authorList>
            <person name="Zhang R.-G."/>
        </authorList>
    </citation>
    <scope>NUCLEOTIDE SEQUENCE</scope>
    <source>
        <strain evidence="2">WSP0</strain>
        <tissue evidence="2">Leaf</tissue>
    </source>
</reference>
<organism evidence="2 3">
    <name type="scientific">Rhododendron griersonianum</name>
    <dbReference type="NCBI Taxonomy" id="479676"/>
    <lineage>
        <taxon>Eukaryota</taxon>
        <taxon>Viridiplantae</taxon>
        <taxon>Streptophyta</taxon>
        <taxon>Embryophyta</taxon>
        <taxon>Tracheophyta</taxon>
        <taxon>Spermatophyta</taxon>
        <taxon>Magnoliopsida</taxon>
        <taxon>eudicotyledons</taxon>
        <taxon>Gunneridae</taxon>
        <taxon>Pentapetalae</taxon>
        <taxon>asterids</taxon>
        <taxon>Ericales</taxon>
        <taxon>Ericaceae</taxon>
        <taxon>Ericoideae</taxon>
        <taxon>Rhodoreae</taxon>
        <taxon>Rhododendron</taxon>
    </lineage>
</organism>
<dbReference type="EMBL" id="JACTNZ010000002">
    <property type="protein sequence ID" value="KAG5561248.1"/>
    <property type="molecule type" value="Genomic_DNA"/>
</dbReference>
<keyword evidence="3" id="KW-1185">Reference proteome</keyword>
<feature type="compositionally biased region" description="Basic and acidic residues" evidence="1">
    <location>
        <begin position="51"/>
        <end position="66"/>
    </location>
</feature>